<dbReference type="AlphaFoldDB" id="A0A108U7G3"/>
<name>A0A108U7G3_9GAMM</name>
<reference evidence="1 2" key="1">
    <citation type="journal article" date="2014" name="Genome Announc.">
        <title>Draft Genome Sequence of Lysobacter capsici AZ78, a Bacterium Antagonistic to Plant-Pathogenic Oomycetes.</title>
        <authorList>
            <person name="Puopolo G."/>
            <person name="Sonego P."/>
            <person name="Engelen K."/>
            <person name="Pertot I."/>
        </authorList>
    </citation>
    <scope>NUCLEOTIDE SEQUENCE [LARGE SCALE GENOMIC DNA]</scope>
    <source>
        <strain evidence="1 2">AZ78</strain>
    </source>
</reference>
<dbReference type="EMBL" id="JAJA02000001">
    <property type="protein sequence ID" value="KWS03929.1"/>
    <property type="molecule type" value="Genomic_DNA"/>
</dbReference>
<accession>A0A108U7G3</accession>
<proteinExistence type="predicted"/>
<protein>
    <submittedName>
        <fullName evidence="1">Uncharacterized protein</fullName>
    </submittedName>
</protein>
<keyword evidence="2" id="KW-1185">Reference proteome</keyword>
<comment type="caution">
    <text evidence="1">The sequence shown here is derived from an EMBL/GenBank/DDBJ whole genome shotgun (WGS) entry which is preliminary data.</text>
</comment>
<sequence>MTKDRPRGQGGHGLVVAGLVTECSRLAIRRWRAFVDDGGAA</sequence>
<evidence type="ECO:0000313" key="1">
    <source>
        <dbReference type="EMBL" id="KWS03929.1"/>
    </source>
</evidence>
<evidence type="ECO:0000313" key="2">
    <source>
        <dbReference type="Proteomes" id="UP000023435"/>
    </source>
</evidence>
<organism evidence="1 2">
    <name type="scientific">Lysobacter capsici AZ78</name>
    <dbReference type="NCBI Taxonomy" id="1444315"/>
    <lineage>
        <taxon>Bacteria</taxon>
        <taxon>Pseudomonadati</taxon>
        <taxon>Pseudomonadota</taxon>
        <taxon>Gammaproteobacteria</taxon>
        <taxon>Lysobacterales</taxon>
        <taxon>Lysobacteraceae</taxon>
        <taxon>Lysobacter</taxon>
    </lineage>
</organism>
<dbReference type="Proteomes" id="UP000023435">
    <property type="component" value="Unassembled WGS sequence"/>
</dbReference>
<gene>
    <name evidence="1" type="ORF">AZ78_1478</name>
</gene>